<dbReference type="CDD" id="cd00432">
    <property type="entry name" value="Ribosomal_L18_L5e"/>
    <property type="match status" value="1"/>
</dbReference>
<dbReference type="GO" id="GO:0003735">
    <property type="term" value="F:structural constituent of ribosome"/>
    <property type="evidence" value="ECO:0007669"/>
    <property type="project" value="InterPro"/>
</dbReference>
<keyword evidence="10" id="KW-1185">Reference proteome</keyword>
<keyword evidence="5 7" id="KW-0687">Ribonucleoprotein</keyword>
<keyword evidence="2 7" id="KW-0699">rRNA-binding</keyword>
<dbReference type="Pfam" id="PF00861">
    <property type="entry name" value="Ribosomal_L18p"/>
    <property type="match status" value="1"/>
</dbReference>
<proteinExistence type="inferred from homology"/>
<evidence type="ECO:0000256" key="4">
    <source>
        <dbReference type="ARBA" id="ARBA00022980"/>
    </source>
</evidence>
<evidence type="ECO:0000256" key="3">
    <source>
        <dbReference type="ARBA" id="ARBA00022884"/>
    </source>
</evidence>
<feature type="compositionally biased region" description="Basic and acidic residues" evidence="8">
    <location>
        <begin position="1"/>
        <end position="10"/>
    </location>
</feature>
<dbReference type="InterPro" id="IPR005484">
    <property type="entry name" value="Ribosomal_uL18_bac/plant/anim"/>
</dbReference>
<feature type="region of interest" description="Disordered" evidence="8">
    <location>
        <begin position="1"/>
        <end position="28"/>
    </location>
</feature>
<evidence type="ECO:0000313" key="9">
    <source>
        <dbReference type="EMBL" id="PRP91489.1"/>
    </source>
</evidence>
<gene>
    <name evidence="7 9" type="primary">rplR</name>
    <name evidence="9" type="ORF">ENSA5_54630</name>
</gene>
<keyword evidence="3 7" id="KW-0694">RNA-binding</keyword>
<dbReference type="PANTHER" id="PTHR12899">
    <property type="entry name" value="39S RIBOSOMAL PROTEIN L18, MITOCHONDRIAL"/>
    <property type="match status" value="1"/>
</dbReference>
<dbReference type="RefSeq" id="WP_219906875.1">
    <property type="nucleotide sequence ID" value="NZ_PVNK01000240.1"/>
</dbReference>
<dbReference type="HAMAP" id="MF_01337_B">
    <property type="entry name" value="Ribosomal_uL18_B"/>
    <property type="match status" value="1"/>
</dbReference>
<dbReference type="GO" id="GO:0005737">
    <property type="term" value="C:cytoplasm"/>
    <property type="evidence" value="ECO:0007669"/>
    <property type="project" value="UniProtKB-ARBA"/>
</dbReference>
<accession>A0A2S9XF49</accession>
<evidence type="ECO:0000256" key="8">
    <source>
        <dbReference type="SAM" id="MobiDB-lite"/>
    </source>
</evidence>
<comment type="similarity">
    <text evidence="1 7">Belongs to the universal ribosomal protein uL18 family.</text>
</comment>
<comment type="caution">
    <text evidence="9">The sequence shown here is derived from an EMBL/GenBank/DDBJ whole genome shotgun (WGS) entry which is preliminary data.</text>
</comment>
<keyword evidence="4 7" id="KW-0689">Ribosomal protein</keyword>
<dbReference type="NCBIfam" id="TIGR00060">
    <property type="entry name" value="L18_bact"/>
    <property type="match status" value="1"/>
</dbReference>
<dbReference type="Gene3D" id="3.30.420.100">
    <property type="match status" value="1"/>
</dbReference>
<evidence type="ECO:0000256" key="1">
    <source>
        <dbReference type="ARBA" id="ARBA00007116"/>
    </source>
</evidence>
<dbReference type="GO" id="GO:0005840">
    <property type="term" value="C:ribosome"/>
    <property type="evidence" value="ECO:0007669"/>
    <property type="project" value="UniProtKB-KW"/>
</dbReference>
<evidence type="ECO:0000256" key="7">
    <source>
        <dbReference type="HAMAP-Rule" id="MF_01337"/>
    </source>
</evidence>
<comment type="function">
    <text evidence="7">This is one of the proteins that bind and probably mediate the attachment of the 5S RNA into the large ribosomal subunit, where it forms part of the central protuberance.</text>
</comment>
<dbReference type="PANTHER" id="PTHR12899:SF3">
    <property type="entry name" value="LARGE RIBOSOMAL SUBUNIT PROTEIN UL18M"/>
    <property type="match status" value="1"/>
</dbReference>
<protein>
    <recommendedName>
        <fullName evidence="6 7">Large ribosomal subunit protein uL18</fullName>
    </recommendedName>
</protein>
<dbReference type="EMBL" id="PVNK01000240">
    <property type="protein sequence ID" value="PRP91489.1"/>
    <property type="molecule type" value="Genomic_DNA"/>
</dbReference>
<evidence type="ECO:0000256" key="2">
    <source>
        <dbReference type="ARBA" id="ARBA00022730"/>
    </source>
</evidence>
<reference evidence="9 10" key="1">
    <citation type="submission" date="2018-03" db="EMBL/GenBank/DDBJ databases">
        <title>Draft Genome Sequences of the Obligatory Marine Myxobacteria Enhygromyxa salina SWB005.</title>
        <authorList>
            <person name="Poehlein A."/>
            <person name="Moghaddam J.A."/>
            <person name="Harms H."/>
            <person name="Alanjari M."/>
            <person name="Koenig G.M."/>
            <person name="Daniel R."/>
            <person name="Schaeberle T.F."/>
        </authorList>
    </citation>
    <scope>NUCLEOTIDE SEQUENCE [LARGE SCALE GENOMIC DNA]</scope>
    <source>
        <strain evidence="9 10">SWB005</strain>
    </source>
</reference>
<dbReference type="GO" id="GO:1990904">
    <property type="term" value="C:ribonucleoprotein complex"/>
    <property type="evidence" value="ECO:0007669"/>
    <property type="project" value="UniProtKB-KW"/>
</dbReference>
<dbReference type="FunFam" id="3.30.420.100:FF:000001">
    <property type="entry name" value="50S ribosomal protein L18"/>
    <property type="match status" value="1"/>
</dbReference>
<feature type="compositionally biased region" description="Basic residues" evidence="8">
    <location>
        <begin position="11"/>
        <end position="21"/>
    </location>
</feature>
<dbReference type="GO" id="GO:0008097">
    <property type="term" value="F:5S rRNA binding"/>
    <property type="evidence" value="ECO:0007669"/>
    <property type="project" value="TreeGrafter"/>
</dbReference>
<dbReference type="AlphaFoldDB" id="A0A2S9XF49"/>
<dbReference type="Proteomes" id="UP000237968">
    <property type="component" value="Unassembled WGS sequence"/>
</dbReference>
<evidence type="ECO:0000313" key="10">
    <source>
        <dbReference type="Proteomes" id="UP000237968"/>
    </source>
</evidence>
<dbReference type="InterPro" id="IPR057268">
    <property type="entry name" value="Ribosomal_L18"/>
</dbReference>
<comment type="subunit">
    <text evidence="7">Part of the 50S ribosomal subunit; part of the 5S rRNA/L5/L18/L25 subcomplex. Contacts the 5S and 23S rRNAs.</text>
</comment>
<evidence type="ECO:0000256" key="6">
    <source>
        <dbReference type="ARBA" id="ARBA00035197"/>
    </source>
</evidence>
<sequence length="133" mass="14492">MAKKDKNEARARRKKSIRKRISGTQERPRLSVYRSNKHIYAQVIDDTDSRSLLLVSDLAKGLASDLAAPAPEGEGEGAADSTKIRRARVVGAAVAKACLDKGIKKVVFDRNGYLYHGRVRALAEAARAAGLDF</sequence>
<dbReference type="SUPFAM" id="SSF53137">
    <property type="entry name" value="Translational machinery components"/>
    <property type="match status" value="1"/>
</dbReference>
<name>A0A2S9XF49_9BACT</name>
<organism evidence="9 10">
    <name type="scientific">Enhygromyxa salina</name>
    <dbReference type="NCBI Taxonomy" id="215803"/>
    <lineage>
        <taxon>Bacteria</taxon>
        <taxon>Pseudomonadati</taxon>
        <taxon>Myxococcota</taxon>
        <taxon>Polyangia</taxon>
        <taxon>Nannocystales</taxon>
        <taxon>Nannocystaceae</taxon>
        <taxon>Enhygromyxa</taxon>
    </lineage>
</organism>
<dbReference type="GO" id="GO:0006412">
    <property type="term" value="P:translation"/>
    <property type="evidence" value="ECO:0007669"/>
    <property type="project" value="UniProtKB-UniRule"/>
</dbReference>
<evidence type="ECO:0000256" key="5">
    <source>
        <dbReference type="ARBA" id="ARBA00023274"/>
    </source>
</evidence>
<dbReference type="InterPro" id="IPR004389">
    <property type="entry name" value="Ribosomal_uL18_bac-type"/>
</dbReference>